<gene>
    <name evidence="1" type="ORF">HPB47_022165</name>
</gene>
<accession>A0AC60QCB6</accession>
<name>A0AC60QCB6_IXOPE</name>
<dbReference type="EMBL" id="JABSTQ010009266">
    <property type="protein sequence ID" value="KAG0431025.1"/>
    <property type="molecule type" value="Genomic_DNA"/>
</dbReference>
<evidence type="ECO:0000313" key="1">
    <source>
        <dbReference type="EMBL" id="KAG0431025.1"/>
    </source>
</evidence>
<proteinExistence type="predicted"/>
<reference evidence="1 2" key="1">
    <citation type="journal article" date="2020" name="Cell">
        <title>Large-Scale Comparative Analyses of Tick Genomes Elucidate Their Genetic Diversity and Vector Capacities.</title>
        <authorList>
            <consortium name="Tick Genome and Microbiome Consortium (TIGMIC)"/>
            <person name="Jia N."/>
            <person name="Wang J."/>
            <person name="Shi W."/>
            <person name="Du L."/>
            <person name="Sun Y."/>
            <person name="Zhan W."/>
            <person name="Jiang J.F."/>
            <person name="Wang Q."/>
            <person name="Zhang B."/>
            <person name="Ji P."/>
            <person name="Bell-Sakyi L."/>
            <person name="Cui X.M."/>
            <person name="Yuan T.T."/>
            <person name="Jiang B.G."/>
            <person name="Yang W.F."/>
            <person name="Lam T.T."/>
            <person name="Chang Q.C."/>
            <person name="Ding S.J."/>
            <person name="Wang X.J."/>
            <person name="Zhu J.G."/>
            <person name="Ruan X.D."/>
            <person name="Zhao L."/>
            <person name="Wei J.T."/>
            <person name="Ye R.Z."/>
            <person name="Que T.C."/>
            <person name="Du C.H."/>
            <person name="Zhou Y.H."/>
            <person name="Cheng J.X."/>
            <person name="Dai P.F."/>
            <person name="Guo W.B."/>
            <person name="Han X.H."/>
            <person name="Huang E.J."/>
            <person name="Li L.F."/>
            <person name="Wei W."/>
            <person name="Gao Y.C."/>
            <person name="Liu J.Z."/>
            <person name="Shao H.Z."/>
            <person name="Wang X."/>
            <person name="Wang C.C."/>
            <person name="Yang T.C."/>
            <person name="Huo Q.B."/>
            <person name="Li W."/>
            <person name="Chen H.Y."/>
            <person name="Chen S.E."/>
            <person name="Zhou L.G."/>
            <person name="Ni X.B."/>
            <person name="Tian J.H."/>
            <person name="Sheng Y."/>
            <person name="Liu T."/>
            <person name="Pan Y.S."/>
            <person name="Xia L.Y."/>
            <person name="Li J."/>
            <person name="Zhao F."/>
            <person name="Cao W.C."/>
        </authorList>
    </citation>
    <scope>NUCLEOTIDE SEQUENCE [LARGE SCALE GENOMIC DNA]</scope>
    <source>
        <strain evidence="1">Iper-2018</strain>
    </source>
</reference>
<dbReference type="Proteomes" id="UP000805193">
    <property type="component" value="Unassembled WGS sequence"/>
</dbReference>
<protein>
    <submittedName>
        <fullName evidence="1">Uncharacterized protein</fullName>
    </submittedName>
</protein>
<organism evidence="1 2">
    <name type="scientific">Ixodes persulcatus</name>
    <name type="common">Taiga tick</name>
    <dbReference type="NCBI Taxonomy" id="34615"/>
    <lineage>
        <taxon>Eukaryota</taxon>
        <taxon>Metazoa</taxon>
        <taxon>Ecdysozoa</taxon>
        <taxon>Arthropoda</taxon>
        <taxon>Chelicerata</taxon>
        <taxon>Arachnida</taxon>
        <taxon>Acari</taxon>
        <taxon>Parasitiformes</taxon>
        <taxon>Ixodida</taxon>
        <taxon>Ixodoidea</taxon>
        <taxon>Ixodidae</taxon>
        <taxon>Ixodinae</taxon>
        <taxon>Ixodes</taxon>
    </lineage>
</organism>
<evidence type="ECO:0000313" key="2">
    <source>
        <dbReference type="Proteomes" id="UP000805193"/>
    </source>
</evidence>
<comment type="caution">
    <text evidence="1">The sequence shown here is derived from an EMBL/GenBank/DDBJ whole genome shotgun (WGS) entry which is preliminary data.</text>
</comment>
<keyword evidence="2" id="KW-1185">Reference proteome</keyword>
<sequence length="109" mass="12035">MGSRREAYQLKKCYENIKKKARKDLAVNRLAVRATGGGPCPTPLSRTTERLTAFIGPLLEPLPNRFDSDASCALWSDALQADAASTGTQQAREEELRCCRCHSHLQPCS</sequence>